<evidence type="ECO:0000256" key="1">
    <source>
        <dbReference type="ARBA" id="ARBA00004496"/>
    </source>
</evidence>
<dbReference type="Proteomes" id="UP000606922">
    <property type="component" value="Unassembled WGS sequence"/>
</dbReference>
<dbReference type="EC" id="2.3.1.30" evidence="4 13"/>
<dbReference type="FunFam" id="1.10.3130.10:FF:000003">
    <property type="entry name" value="Serine acetyltransferase"/>
    <property type="match status" value="1"/>
</dbReference>
<dbReference type="EMBL" id="BMGB01000001">
    <property type="protein sequence ID" value="GGB09895.1"/>
    <property type="molecule type" value="Genomic_DNA"/>
</dbReference>
<keyword evidence="15" id="KW-1185">Reference proteome</keyword>
<dbReference type="InterPro" id="IPR053376">
    <property type="entry name" value="Serine_acetyltransferase"/>
</dbReference>
<keyword evidence="7" id="KW-0028">Amino-acid biosynthesis</keyword>
<dbReference type="InterPro" id="IPR042122">
    <property type="entry name" value="Ser_AcTrfase_N_sf"/>
</dbReference>
<dbReference type="SUPFAM" id="SSF51161">
    <property type="entry name" value="Trimeric LpxA-like enzymes"/>
    <property type="match status" value="1"/>
</dbReference>
<comment type="subcellular location">
    <subcellularLocation>
        <location evidence="1">Cytoplasm</location>
    </subcellularLocation>
</comment>
<evidence type="ECO:0000256" key="9">
    <source>
        <dbReference type="ARBA" id="ARBA00022737"/>
    </source>
</evidence>
<proteinExistence type="inferred from homology"/>
<evidence type="ECO:0000256" key="4">
    <source>
        <dbReference type="ARBA" id="ARBA00013266"/>
    </source>
</evidence>
<evidence type="ECO:0000256" key="2">
    <source>
        <dbReference type="ARBA" id="ARBA00004876"/>
    </source>
</evidence>
<evidence type="ECO:0000256" key="10">
    <source>
        <dbReference type="ARBA" id="ARBA00023192"/>
    </source>
</evidence>
<comment type="catalytic activity">
    <reaction evidence="12 13">
        <text>L-serine + acetyl-CoA = O-acetyl-L-serine + CoA</text>
        <dbReference type="Rhea" id="RHEA:24560"/>
        <dbReference type="ChEBI" id="CHEBI:33384"/>
        <dbReference type="ChEBI" id="CHEBI:57287"/>
        <dbReference type="ChEBI" id="CHEBI:57288"/>
        <dbReference type="ChEBI" id="CHEBI:58340"/>
        <dbReference type="EC" id="2.3.1.30"/>
    </reaction>
</comment>
<keyword evidence="10" id="KW-0198">Cysteine biosynthesis</keyword>
<dbReference type="NCBIfam" id="NF041874">
    <property type="entry name" value="EPS_EpsC"/>
    <property type="match status" value="1"/>
</dbReference>
<dbReference type="GO" id="GO:0009001">
    <property type="term" value="F:serine O-acetyltransferase activity"/>
    <property type="evidence" value="ECO:0007669"/>
    <property type="project" value="UniProtKB-EC"/>
</dbReference>
<keyword evidence="8 13" id="KW-0808">Transferase</keyword>
<evidence type="ECO:0000256" key="6">
    <source>
        <dbReference type="ARBA" id="ARBA00022490"/>
    </source>
</evidence>
<dbReference type="InterPro" id="IPR005881">
    <property type="entry name" value="Ser_O-AcTrfase"/>
</dbReference>
<dbReference type="NCBIfam" id="TIGR01172">
    <property type="entry name" value="cysE"/>
    <property type="match status" value="1"/>
</dbReference>
<dbReference type="AlphaFoldDB" id="A0A916WLT8"/>
<evidence type="ECO:0000256" key="5">
    <source>
        <dbReference type="ARBA" id="ARBA00018522"/>
    </source>
</evidence>
<evidence type="ECO:0000256" key="7">
    <source>
        <dbReference type="ARBA" id="ARBA00022605"/>
    </source>
</evidence>
<dbReference type="GO" id="GO:0006535">
    <property type="term" value="P:cysteine biosynthetic process from serine"/>
    <property type="evidence" value="ECO:0007669"/>
    <property type="project" value="InterPro"/>
</dbReference>
<organism evidence="14 15">
    <name type="scientific">Conyzicola nivalis</name>
    <dbReference type="NCBI Taxonomy" id="1477021"/>
    <lineage>
        <taxon>Bacteria</taxon>
        <taxon>Bacillati</taxon>
        <taxon>Actinomycetota</taxon>
        <taxon>Actinomycetes</taxon>
        <taxon>Micrococcales</taxon>
        <taxon>Microbacteriaceae</taxon>
        <taxon>Conyzicola</taxon>
    </lineage>
</organism>
<dbReference type="InterPro" id="IPR001451">
    <property type="entry name" value="Hexapep"/>
</dbReference>
<gene>
    <name evidence="14" type="ORF">GCM10010979_25670</name>
</gene>
<dbReference type="Gene3D" id="1.10.3130.10">
    <property type="entry name" value="serine acetyltransferase, domain 1"/>
    <property type="match status" value="1"/>
</dbReference>
<reference evidence="14" key="1">
    <citation type="journal article" date="2014" name="Int. J. Syst. Evol. Microbiol.">
        <title>Complete genome sequence of Corynebacterium casei LMG S-19264T (=DSM 44701T), isolated from a smear-ripened cheese.</title>
        <authorList>
            <consortium name="US DOE Joint Genome Institute (JGI-PGF)"/>
            <person name="Walter F."/>
            <person name="Albersmeier A."/>
            <person name="Kalinowski J."/>
            <person name="Ruckert C."/>
        </authorList>
    </citation>
    <scope>NUCLEOTIDE SEQUENCE</scope>
    <source>
        <strain evidence="14">CGMCC 1.12813</strain>
    </source>
</reference>
<dbReference type="GO" id="GO:0005737">
    <property type="term" value="C:cytoplasm"/>
    <property type="evidence" value="ECO:0007669"/>
    <property type="project" value="UniProtKB-SubCell"/>
</dbReference>
<accession>A0A916WLT8</accession>
<evidence type="ECO:0000256" key="13">
    <source>
        <dbReference type="PIRNR" id="PIRNR000441"/>
    </source>
</evidence>
<dbReference type="InterPro" id="IPR045304">
    <property type="entry name" value="LbH_SAT"/>
</dbReference>
<comment type="caution">
    <text evidence="14">The sequence shown here is derived from an EMBL/GenBank/DDBJ whole genome shotgun (WGS) entry which is preliminary data.</text>
</comment>
<evidence type="ECO:0000256" key="8">
    <source>
        <dbReference type="ARBA" id="ARBA00022679"/>
    </source>
</evidence>
<evidence type="ECO:0000256" key="11">
    <source>
        <dbReference type="ARBA" id="ARBA00023315"/>
    </source>
</evidence>
<dbReference type="CDD" id="cd03354">
    <property type="entry name" value="LbH_SAT"/>
    <property type="match status" value="1"/>
</dbReference>
<dbReference type="Gene3D" id="2.160.10.10">
    <property type="entry name" value="Hexapeptide repeat proteins"/>
    <property type="match status" value="1"/>
</dbReference>
<dbReference type="InterPro" id="IPR011004">
    <property type="entry name" value="Trimer_LpxA-like_sf"/>
</dbReference>
<dbReference type="PANTHER" id="PTHR42811">
    <property type="entry name" value="SERINE ACETYLTRANSFERASE"/>
    <property type="match status" value="1"/>
</dbReference>
<dbReference type="PIRSF" id="PIRSF000441">
    <property type="entry name" value="CysE"/>
    <property type="match status" value="1"/>
</dbReference>
<comment type="pathway">
    <text evidence="2">Amino-acid biosynthesis; L-cysteine biosynthesis; L-cysteine from L-serine: step 1/2.</text>
</comment>
<evidence type="ECO:0000256" key="3">
    <source>
        <dbReference type="ARBA" id="ARBA00007274"/>
    </source>
</evidence>
<dbReference type="FunFam" id="2.160.10.10:FF:000007">
    <property type="entry name" value="Serine acetyltransferase"/>
    <property type="match status" value="1"/>
</dbReference>
<protein>
    <recommendedName>
        <fullName evidence="5 13">Serine acetyltransferase</fullName>
        <ecNumber evidence="4 13">2.3.1.30</ecNumber>
    </recommendedName>
</protein>
<evidence type="ECO:0000256" key="12">
    <source>
        <dbReference type="ARBA" id="ARBA00049486"/>
    </source>
</evidence>
<keyword evidence="11 13" id="KW-0012">Acyltransferase</keyword>
<reference evidence="14" key="2">
    <citation type="submission" date="2020-09" db="EMBL/GenBank/DDBJ databases">
        <authorList>
            <person name="Sun Q."/>
            <person name="Zhou Y."/>
        </authorList>
    </citation>
    <scope>NUCLEOTIDE SEQUENCE</scope>
    <source>
        <strain evidence="14">CGMCC 1.12813</strain>
    </source>
</reference>
<keyword evidence="9" id="KW-0677">Repeat</keyword>
<keyword evidence="6" id="KW-0963">Cytoplasm</keyword>
<comment type="similarity">
    <text evidence="3 13">Belongs to the transferase hexapeptide repeat family.</text>
</comment>
<evidence type="ECO:0000313" key="14">
    <source>
        <dbReference type="EMBL" id="GGB09895.1"/>
    </source>
</evidence>
<sequence length="180" mass="19490">MLFSRTREDIATARHRDPAARSAPEVWLTYSGLHAIWGHRLAHRLWGWRWFLLARVVSQITRFLTGVEIHPGAAIGRRFFIDHGMGIVIGETAEIGDDVMLYHGVTLGGVTSMPGKRHPTLGDHVVVGTGASILGPVTIGANSVIAAHAVVLSDAPDASLLTGAPARVRPRTPHTPDFYI</sequence>
<dbReference type="Pfam" id="PF00132">
    <property type="entry name" value="Hexapep"/>
    <property type="match status" value="1"/>
</dbReference>
<name>A0A916WLT8_9MICO</name>
<evidence type="ECO:0000313" key="15">
    <source>
        <dbReference type="Proteomes" id="UP000606922"/>
    </source>
</evidence>